<keyword evidence="3" id="KW-1185">Reference proteome</keyword>
<reference evidence="2" key="2">
    <citation type="journal article" date="2023" name="Science">
        <title>Genomic signatures of disease resistance in endangered staghorn corals.</title>
        <authorList>
            <person name="Vollmer S.V."/>
            <person name="Selwyn J.D."/>
            <person name="Despard B.A."/>
            <person name="Roesel C.L."/>
        </authorList>
    </citation>
    <scope>NUCLEOTIDE SEQUENCE</scope>
    <source>
        <strain evidence="2">K2</strain>
    </source>
</reference>
<dbReference type="AlphaFoldDB" id="A0AAD9QUN8"/>
<feature type="domain" description="Paired" evidence="1">
    <location>
        <begin position="6"/>
        <end position="112"/>
    </location>
</feature>
<sequence>MEALNVNKFGQTYRTGIALDQDMRSLIIDRILQEGGDRVTGYIPRSFRYFSEELKLSVNTITKIWGKFCEELSINPRANGGTKWGKLTGDDLELIEILKTEKPSVSLAEIISCLEEMDGEEVSMATVSRALKQSSGPYTRKKVTKIALD</sequence>
<dbReference type="SUPFAM" id="SSF46689">
    <property type="entry name" value="Homeodomain-like"/>
    <property type="match status" value="1"/>
</dbReference>
<gene>
    <name evidence="2" type="ORF">P5673_007698</name>
</gene>
<accession>A0AAD9QUN8</accession>
<dbReference type="GO" id="GO:0006355">
    <property type="term" value="P:regulation of DNA-templated transcription"/>
    <property type="evidence" value="ECO:0007669"/>
    <property type="project" value="InterPro"/>
</dbReference>
<dbReference type="GO" id="GO:0003677">
    <property type="term" value="F:DNA binding"/>
    <property type="evidence" value="ECO:0007669"/>
    <property type="project" value="InterPro"/>
</dbReference>
<protein>
    <recommendedName>
        <fullName evidence="1">Paired domain-containing protein</fullName>
    </recommendedName>
</protein>
<dbReference type="InterPro" id="IPR009057">
    <property type="entry name" value="Homeodomain-like_sf"/>
</dbReference>
<dbReference type="Pfam" id="PF00292">
    <property type="entry name" value="PAX"/>
    <property type="match status" value="1"/>
</dbReference>
<dbReference type="Proteomes" id="UP001249851">
    <property type="component" value="Unassembled WGS sequence"/>
</dbReference>
<proteinExistence type="predicted"/>
<reference evidence="2" key="1">
    <citation type="journal article" date="2023" name="G3 (Bethesda)">
        <title>Whole genome assembly and annotation of the endangered Caribbean coral Acropora cervicornis.</title>
        <authorList>
            <person name="Selwyn J.D."/>
            <person name="Vollmer S.V."/>
        </authorList>
    </citation>
    <scope>NUCLEOTIDE SEQUENCE</scope>
    <source>
        <strain evidence="2">K2</strain>
    </source>
</reference>
<dbReference type="InterPro" id="IPR001523">
    <property type="entry name" value="Paired_dom"/>
</dbReference>
<evidence type="ECO:0000313" key="3">
    <source>
        <dbReference type="Proteomes" id="UP001249851"/>
    </source>
</evidence>
<name>A0AAD9QUN8_ACRCE</name>
<dbReference type="EMBL" id="JARQWQ010000013">
    <property type="protein sequence ID" value="KAK2567823.1"/>
    <property type="molecule type" value="Genomic_DNA"/>
</dbReference>
<evidence type="ECO:0000259" key="1">
    <source>
        <dbReference type="Pfam" id="PF00292"/>
    </source>
</evidence>
<comment type="caution">
    <text evidence="2">The sequence shown here is derived from an EMBL/GenBank/DDBJ whole genome shotgun (WGS) entry which is preliminary data.</text>
</comment>
<evidence type="ECO:0000313" key="2">
    <source>
        <dbReference type="EMBL" id="KAK2567823.1"/>
    </source>
</evidence>
<organism evidence="2 3">
    <name type="scientific">Acropora cervicornis</name>
    <name type="common">Staghorn coral</name>
    <dbReference type="NCBI Taxonomy" id="6130"/>
    <lineage>
        <taxon>Eukaryota</taxon>
        <taxon>Metazoa</taxon>
        <taxon>Cnidaria</taxon>
        <taxon>Anthozoa</taxon>
        <taxon>Hexacorallia</taxon>
        <taxon>Scleractinia</taxon>
        <taxon>Astrocoeniina</taxon>
        <taxon>Acroporidae</taxon>
        <taxon>Acropora</taxon>
    </lineage>
</organism>